<comment type="caution">
    <text evidence="1">The sequence shown here is derived from an EMBL/GenBank/DDBJ whole genome shotgun (WGS) entry which is preliminary data.</text>
</comment>
<name>A0AAD3HEX7_9STRA</name>
<proteinExistence type="predicted"/>
<sequence>MIVTPKASDIVWGKFPDTSPLNTEATQHYKKFMRGVKPHYSSLSTRTDKTKYTAGLAEDFFRLENTRCLQYKNKVLTEIDNPKDLRPRLAQAFREKWSRKPFKWFNGNNSNVASYFSIFSQPVVSSDEDTVSASSQDSISVESDFETIQNDMADDLEPLPLSGLHATLEEMEELREFVLDTFHD</sequence>
<organism evidence="1 2">
    <name type="scientific">Chaetoceros tenuissimus</name>
    <dbReference type="NCBI Taxonomy" id="426638"/>
    <lineage>
        <taxon>Eukaryota</taxon>
        <taxon>Sar</taxon>
        <taxon>Stramenopiles</taxon>
        <taxon>Ochrophyta</taxon>
        <taxon>Bacillariophyta</taxon>
        <taxon>Coscinodiscophyceae</taxon>
        <taxon>Chaetocerotophycidae</taxon>
        <taxon>Chaetocerotales</taxon>
        <taxon>Chaetocerotaceae</taxon>
        <taxon>Chaetoceros</taxon>
    </lineage>
</organism>
<dbReference type="AlphaFoldDB" id="A0AAD3HEX7"/>
<evidence type="ECO:0000313" key="2">
    <source>
        <dbReference type="Proteomes" id="UP001054902"/>
    </source>
</evidence>
<keyword evidence="2" id="KW-1185">Reference proteome</keyword>
<gene>
    <name evidence="1" type="ORF">CTEN210_17873</name>
</gene>
<dbReference type="Proteomes" id="UP001054902">
    <property type="component" value="Unassembled WGS sequence"/>
</dbReference>
<dbReference type="EMBL" id="BLLK01000074">
    <property type="protein sequence ID" value="GFH61397.1"/>
    <property type="molecule type" value="Genomic_DNA"/>
</dbReference>
<evidence type="ECO:0000313" key="1">
    <source>
        <dbReference type="EMBL" id="GFH61397.1"/>
    </source>
</evidence>
<protein>
    <submittedName>
        <fullName evidence="1">Uncharacterized protein</fullName>
    </submittedName>
</protein>
<reference evidence="1 2" key="1">
    <citation type="journal article" date="2021" name="Sci. Rep.">
        <title>The genome of the diatom Chaetoceros tenuissimus carries an ancient integrated fragment of an extant virus.</title>
        <authorList>
            <person name="Hongo Y."/>
            <person name="Kimura K."/>
            <person name="Takaki Y."/>
            <person name="Yoshida Y."/>
            <person name="Baba S."/>
            <person name="Kobayashi G."/>
            <person name="Nagasaki K."/>
            <person name="Hano T."/>
            <person name="Tomaru Y."/>
        </authorList>
    </citation>
    <scope>NUCLEOTIDE SEQUENCE [LARGE SCALE GENOMIC DNA]</scope>
    <source>
        <strain evidence="1 2">NIES-3715</strain>
    </source>
</reference>
<accession>A0AAD3HEX7</accession>